<feature type="transmembrane region" description="Helical" evidence="2">
    <location>
        <begin position="351"/>
        <end position="380"/>
    </location>
</feature>
<feature type="transmembrane region" description="Helical" evidence="2">
    <location>
        <begin position="576"/>
        <end position="596"/>
    </location>
</feature>
<feature type="transmembrane region" description="Helical" evidence="2">
    <location>
        <begin position="270"/>
        <end position="289"/>
    </location>
</feature>
<feature type="transmembrane region" description="Helical" evidence="2">
    <location>
        <begin position="97"/>
        <end position="114"/>
    </location>
</feature>
<gene>
    <name evidence="3" type="ORF">Sya03_53490</name>
</gene>
<keyword evidence="2" id="KW-0472">Membrane</keyword>
<feature type="transmembrane region" description="Helical" evidence="2">
    <location>
        <begin position="445"/>
        <end position="466"/>
    </location>
</feature>
<dbReference type="AlphaFoldDB" id="A0A8J4DL44"/>
<reference evidence="3" key="1">
    <citation type="submission" date="2021-01" db="EMBL/GenBank/DDBJ databases">
        <title>Whole genome shotgun sequence of Spirilliplanes yamanashiensis NBRC 15828.</title>
        <authorList>
            <person name="Komaki H."/>
            <person name="Tamura T."/>
        </authorList>
    </citation>
    <scope>NUCLEOTIDE SEQUENCE</scope>
    <source>
        <strain evidence="3">NBRC 15828</strain>
    </source>
</reference>
<evidence type="ECO:0000313" key="3">
    <source>
        <dbReference type="EMBL" id="GIJ05997.1"/>
    </source>
</evidence>
<organism evidence="3 4">
    <name type="scientific">Spirilliplanes yamanashiensis</name>
    <dbReference type="NCBI Taxonomy" id="42233"/>
    <lineage>
        <taxon>Bacteria</taxon>
        <taxon>Bacillati</taxon>
        <taxon>Actinomycetota</taxon>
        <taxon>Actinomycetes</taxon>
        <taxon>Micromonosporales</taxon>
        <taxon>Micromonosporaceae</taxon>
        <taxon>Spirilliplanes</taxon>
    </lineage>
</organism>
<feature type="region of interest" description="Disordered" evidence="1">
    <location>
        <begin position="1"/>
        <end position="31"/>
    </location>
</feature>
<evidence type="ECO:0000313" key="4">
    <source>
        <dbReference type="Proteomes" id="UP000652013"/>
    </source>
</evidence>
<keyword evidence="2" id="KW-1133">Transmembrane helix</keyword>
<feature type="transmembrane region" description="Helical" evidence="2">
    <location>
        <begin position="316"/>
        <end position="339"/>
    </location>
</feature>
<dbReference type="Proteomes" id="UP000652013">
    <property type="component" value="Unassembled WGS sequence"/>
</dbReference>
<sequence length="790" mass="84171">MTASLAPPPAPATAPPPAVPHQPGPDENGSPVRGLRWHRWLPAPAVALPILALVHHYGVARSDLALFGAYVALGIAVPGTLLWRAARRRSGSLAEDLAPGLAVGYAVEVVAYLVARAAGAPRLVVVAPAVVLLAFLAVPRLRRYWRTDRGVTGPGAGWLWAMAGIVGALLAWSCVTYLRTRGAVYNFADGDLPFHLALIGEARHHVPPQVPWVAGEPLQYHWYGYLHLAATSWVTGIEPETILLKLYFLPLLAALPLLVASAARRIFGGWWTGVLAAGICLFGVAPELYRWPLFDPYRFPRPGPVDDGTLLREATWISITQTFAAVVCVPLVVVLVDLLRRRDSGWRPWTLVVLLVAVMTGAKATYLPILLCGLLAVVVLGLPAHRRLNLPALAAAGVVLAAAVFSQVVLLKASPNGLLLDPLGSMNLAEVARVTGLYLLPLSGAALAVVTALTVLAWVVVWSGILGALGGRRWGDPAYGLLTGAGIAGMGVVLVFQHYGNGQTWFLIAARPYLSLAAAGGIAALVRSAGADRRVARGLFAGAAAAGAALAVYIVATGRPVTPKVGLDGPEATVEIVAGPYAALLVGLAAAALFLWLAGRRYRTVRRLGLALLAVCALATSAPAAVDAVARDVRVAAADGFRPVELMRSDMPRGARKAGRWLRDHSRPADLVATNGHCRQPTCDSLHFWFTAFAERRFLVEGWGFTAKANEMYGVTGEPPVHTAFWDPVRLNHNDAVFHTPSAAAAGRLREVYGVRWLFVDESDPKLSPAVGRYARLRVRFGDCAIYELR</sequence>
<dbReference type="EMBL" id="BOOY01000037">
    <property type="protein sequence ID" value="GIJ05997.1"/>
    <property type="molecule type" value="Genomic_DNA"/>
</dbReference>
<evidence type="ECO:0000256" key="1">
    <source>
        <dbReference type="SAM" id="MobiDB-lite"/>
    </source>
</evidence>
<keyword evidence="4" id="KW-1185">Reference proteome</keyword>
<feature type="transmembrane region" description="Helical" evidence="2">
    <location>
        <begin position="64"/>
        <end position="85"/>
    </location>
</feature>
<comment type="caution">
    <text evidence="3">The sequence shown here is derived from an EMBL/GenBank/DDBJ whole genome shotgun (WGS) entry which is preliminary data.</text>
</comment>
<protein>
    <submittedName>
        <fullName evidence="3">Uncharacterized protein</fullName>
    </submittedName>
</protein>
<keyword evidence="2" id="KW-0812">Transmembrane</keyword>
<name>A0A8J4DL44_9ACTN</name>
<feature type="transmembrane region" description="Helical" evidence="2">
    <location>
        <begin position="40"/>
        <end position="58"/>
    </location>
</feature>
<feature type="transmembrane region" description="Helical" evidence="2">
    <location>
        <begin position="120"/>
        <end position="138"/>
    </location>
</feature>
<proteinExistence type="predicted"/>
<feature type="transmembrane region" description="Helical" evidence="2">
    <location>
        <begin position="505"/>
        <end position="526"/>
    </location>
</feature>
<accession>A0A8J4DL44</accession>
<feature type="transmembrane region" description="Helical" evidence="2">
    <location>
        <begin position="538"/>
        <end position="556"/>
    </location>
</feature>
<feature type="transmembrane region" description="Helical" evidence="2">
    <location>
        <begin position="158"/>
        <end position="178"/>
    </location>
</feature>
<evidence type="ECO:0000256" key="2">
    <source>
        <dbReference type="SAM" id="Phobius"/>
    </source>
</evidence>
<feature type="transmembrane region" description="Helical" evidence="2">
    <location>
        <begin position="392"/>
        <end position="411"/>
    </location>
</feature>
<dbReference type="RefSeq" id="WP_203941192.1">
    <property type="nucleotide sequence ID" value="NZ_BAAAGJ010000014.1"/>
</dbReference>
<feature type="transmembrane region" description="Helical" evidence="2">
    <location>
        <begin position="478"/>
        <end position="499"/>
    </location>
</feature>
<feature type="compositionally biased region" description="Pro residues" evidence="1">
    <location>
        <begin position="1"/>
        <end position="23"/>
    </location>
</feature>